<evidence type="ECO:0000313" key="2">
    <source>
        <dbReference type="Proteomes" id="UP000636960"/>
    </source>
</evidence>
<dbReference type="Proteomes" id="UP000636960">
    <property type="component" value="Unassembled WGS sequence"/>
</dbReference>
<sequence length="292" mass="31557">MLAELRAAGEFDLDRVEWGRFHHWYGPADDVPGLLRALAGPDPEKAGNVRWTLWETVVHQGGTSGPAALAVPFLLRIAADPAVCHRSSALALAAWAGHRVNFVVETRSTLFQVGYPLGEIRIGASGERSDWALQAARAALGADAAILIDLVDDDDPDVRITAAFAVATALNLPPEADGVLRDRLAVEPEAAVRVSLVLAIEQLGADPSEAELWWRDPARPDDVRFAAAIAWLCLTDLPVPADLTNLLAELATPEMEQTIQRVPWPNYHFYDGLEGWLTGLIAGTPSDGTNER</sequence>
<evidence type="ECO:0000313" key="1">
    <source>
        <dbReference type="EMBL" id="GIF02275.1"/>
    </source>
</evidence>
<reference evidence="1" key="1">
    <citation type="submission" date="2021-01" db="EMBL/GenBank/DDBJ databases">
        <title>Whole genome shotgun sequence of Actinoplanes rishiriensis NBRC 108556.</title>
        <authorList>
            <person name="Komaki H."/>
            <person name="Tamura T."/>
        </authorList>
    </citation>
    <scope>NUCLEOTIDE SEQUENCE</scope>
    <source>
        <strain evidence="1">NBRC 108556</strain>
    </source>
</reference>
<comment type="caution">
    <text evidence="1">The sequence shown here is derived from an EMBL/GenBank/DDBJ whole genome shotgun (WGS) entry which is preliminary data.</text>
</comment>
<evidence type="ECO:0008006" key="3">
    <source>
        <dbReference type="Google" id="ProtNLM"/>
    </source>
</evidence>
<dbReference type="SUPFAM" id="SSF48371">
    <property type="entry name" value="ARM repeat"/>
    <property type="match status" value="1"/>
</dbReference>
<dbReference type="AlphaFoldDB" id="A0A919KBG2"/>
<keyword evidence="2" id="KW-1185">Reference proteome</keyword>
<dbReference type="InterPro" id="IPR016024">
    <property type="entry name" value="ARM-type_fold"/>
</dbReference>
<gene>
    <name evidence="1" type="ORF">Ari01nite_97390</name>
</gene>
<dbReference type="EMBL" id="BOMV01000128">
    <property type="protein sequence ID" value="GIF02275.1"/>
    <property type="molecule type" value="Genomic_DNA"/>
</dbReference>
<organism evidence="1 2">
    <name type="scientific">Paractinoplanes rishiriensis</name>
    <dbReference type="NCBI Taxonomy" id="1050105"/>
    <lineage>
        <taxon>Bacteria</taxon>
        <taxon>Bacillati</taxon>
        <taxon>Actinomycetota</taxon>
        <taxon>Actinomycetes</taxon>
        <taxon>Micromonosporales</taxon>
        <taxon>Micromonosporaceae</taxon>
        <taxon>Paractinoplanes</taxon>
    </lineage>
</organism>
<proteinExistence type="predicted"/>
<protein>
    <recommendedName>
        <fullName evidence="3">HEAT repeat domain-containing protein</fullName>
    </recommendedName>
</protein>
<name>A0A919KBG2_9ACTN</name>
<accession>A0A919KBG2</accession>